<keyword evidence="6" id="KW-0482">Metalloprotease</keyword>
<feature type="domain" description="Peptidase metallopeptidase" evidence="5">
    <location>
        <begin position="83"/>
        <end position="234"/>
    </location>
</feature>
<dbReference type="RefSeq" id="WP_382387454.1">
    <property type="nucleotide sequence ID" value="NZ_JBHTOM010000011.1"/>
</dbReference>
<sequence>MKLLRRLLIVTLLAIGLFILSNWQALSTQFTYYQTAITGLFTHQTTQRKADNYQTSGYILRNPKDATTKTGADDTPVESTVQGLLLQQKYYYHYATGTPAKARAVFAEAVKIYNQPGIVQLTEGPGSTKTNRITFGIYRHKETGKKNTIELGHGGPQITQRISWQGILTTNTATAKLNATYPQSFKRSVAVHELGHALGLDHSSDRTSVMTPIDYGRTQLAAADLKSLRAIYDKG</sequence>
<dbReference type="SMART" id="SM00235">
    <property type="entry name" value="ZnMc"/>
    <property type="match status" value="1"/>
</dbReference>
<dbReference type="GO" id="GO:0008237">
    <property type="term" value="F:metallopeptidase activity"/>
    <property type="evidence" value="ECO:0007669"/>
    <property type="project" value="UniProtKB-KW"/>
</dbReference>
<accession>A0ABW4H4L6</accession>
<evidence type="ECO:0000256" key="3">
    <source>
        <dbReference type="ARBA" id="ARBA00022801"/>
    </source>
</evidence>
<dbReference type="InterPro" id="IPR001818">
    <property type="entry name" value="Pept_M10_metallopeptidase"/>
</dbReference>
<evidence type="ECO:0000313" key="6">
    <source>
        <dbReference type="EMBL" id="MFD1549703.1"/>
    </source>
</evidence>
<dbReference type="SUPFAM" id="SSF55486">
    <property type="entry name" value="Metalloproteases ('zincins'), catalytic domain"/>
    <property type="match status" value="1"/>
</dbReference>
<dbReference type="EMBL" id="JBHTOM010000011">
    <property type="protein sequence ID" value="MFD1549703.1"/>
    <property type="molecule type" value="Genomic_DNA"/>
</dbReference>
<dbReference type="EC" id="3.4.24.-" evidence="6"/>
<dbReference type="InterPro" id="IPR024079">
    <property type="entry name" value="MetalloPept_cat_dom_sf"/>
</dbReference>
<keyword evidence="2" id="KW-0479">Metal-binding</keyword>
<gene>
    <name evidence="6" type="ORF">ACFQ5T_08320</name>
</gene>
<dbReference type="InterPro" id="IPR006026">
    <property type="entry name" value="Peptidase_Metallo"/>
</dbReference>
<dbReference type="Pfam" id="PF00413">
    <property type="entry name" value="Peptidase_M10"/>
    <property type="match status" value="1"/>
</dbReference>
<keyword evidence="3 6" id="KW-0378">Hydrolase</keyword>
<evidence type="ECO:0000256" key="2">
    <source>
        <dbReference type="ARBA" id="ARBA00022723"/>
    </source>
</evidence>
<comment type="caution">
    <text evidence="6">The sequence shown here is derived from an EMBL/GenBank/DDBJ whole genome shotgun (WGS) entry which is preliminary data.</text>
</comment>
<evidence type="ECO:0000259" key="5">
    <source>
        <dbReference type="SMART" id="SM00235"/>
    </source>
</evidence>
<evidence type="ECO:0000256" key="4">
    <source>
        <dbReference type="ARBA" id="ARBA00022833"/>
    </source>
</evidence>
<keyword evidence="7" id="KW-1185">Reference proteome</keyword>
<evidence type="ECO:0000313" key="7">
    <source>
        <dbReference type="Proteomes" id="UP001597195"/>
    </source>
</evidence>
<evidence type="ECO:0000256" key="1">
    <source>
        <dbReference type="ARBA" id="ARBA00022670"/>
    </source>
</evidence>
<organism evidence="6 7">
    <name type="scientific">Levilactobacillus fuyuanensis</name>
    <dbReference type="NCBI Taxonomy" id="2486022"/>
    <lineage>
        <taxon>Bacteria</taxon>
        <taxon>Bacillati</taxon>
        <taxon>Bacillota</taxon>
        <taxon>Bacilli</taxon>
        <taxon>Lactobacillales</taxon>
        <taxon>Lactobacillaceae</taxon>
        <taxon>Levilactobacillus</taxon>
    </lineage>
</organism>
<proteinExistence type="predicted"/>
<keyword evidence="1" id="KW-0645">Protease</keyword>
<dbReference type="Gene3D" id="3.40.390.10">
    <property type="entry name" value="Collagenase (Catalytic Domain)"/>
    <property type="match status" value="1"/>
</dbReference>
<protein>
    <submittedName>
        <fullName evidence="6">Matrixin family metalloprotease</fullName>
        <ecNumber evidence="6">3.4.24.-</ecNumber>
    </submittedName>
</protein>
<dbReference type="Proteomes" id="UP001597195">
    <property type="component" value="Unassembled WGS sequence"/>
</dbReference>
<reference evidence="7" key="1">
    <citation type="journal article" date="2019" name="Int. J. Syst. Evol. Microbiol.">
        <title>The Global Catalogue of Microorganisms (GCM) 10K type strain sequencing project: providing services to taxonomists for standard genome sequencing and annotation.</title>
        <authorList>
            <consortium name="The Broad Institute Genomics Platform"/>
            <consortium name="The Broad Institute Genome Sequencing Center for Infectious Disease"/>
            <person name="Wu L."/>
            <person name="Ma J."/>
        </authorList>
    </citation>
    <scope>NUCLEOTIDE SEQUENCE [LARGE SCALE GENOMIC DNA]</scope>
    <source>
        <strain evidence="7">CCM 8906</strain>
    </source>
</reference>
<keyword evidence="4" id="KW-0862">Zinc</keyword>
<name>A0ABW4H4L6_9LACO</name>